<dbReference type="RefSeq" id="XP_022089421.1">
    <property type="nucleotide sequence ID" value="XM_022233729.1"/>
</dbReference>
<sequence>MDPEGAKKHDVLFICMSVLFTAALILTLVINAFSTTIGIEIGWFLNITGDISDKYYMEITPAGWTFSIWAVIYVFEGLFALYLLISLFRRNDQGPVYRNPPVINSLMLLFYTLNLGINVSWLFVWDRELMPVAVALLALLPFTLYLVLIINHRLVDQSGINLRNNHRIDLIAVRIIIQNGLATYATWVTIATLINFAIVLRYWGGMSQSDASTVSLSILLVEVLVYFVLENIVFEKYLRYTYTVWMVAIFALSGSIAGNWSIGSRNSIFSVVLLALAGALFIVKIALSIGRSYTRPLYVNQVSESKEELELA</sequence>
<dbReference type="KEGG" id="aplc:110978606"/>
<gene>
    <name evidence="3" type="primary">LOC110978606</name>
</gene>
<evidence type="ECO:0000313" key="2">
    <source>
        <dbReference type="Proteomes" id="UP000694845"/>
    </source>
</evidence>
<name>A0A8B7YCL4_ACAPL</name>
<feature type="transmembrane region" description="Helical" evidence="1">
    <location>
        <begin position="171"/>
        <end position="199"/>
    </location>
</feature>
<keyword evidence="1" id="KW-0812">Transmembrane</keyword>
<reference evidence="3" key="1">
    <citation type="submission" date="2025-08" db="UniProtKB">
        <authorList>
            <consortium name="RefSeq"/>
        </authorList>
    </citation>
    <scope>IDENTIFICATION</scope>
</reference>
<feature type="transmembrane region" description="Helical" evidence="1">
    <location>
        <begin position="106"/>
        <end position="124"/>
    </location>
</feature>
<proteinExistence type="predicted"/>
<dbReference type="Proteomes" id="UP000694845">
    <property type="component" value="Unplaced"/>
</dbReference>
<feature type="transmembrane region" description="Helical" evidence="1">
    <location>
        <begin position="211"/>
        <end position="229"/>
    </location>
</feature>
<dbReference type="PANTHER" id="PTHR33802:SF1">
    <property type="entry name" value="XK-RELATED PROTEIN"/>
    <property type="match status" value="1"/>
</dbReference>
<feature type="transmembrane region" description="Helical" evidence="1">
    <location>
        <begin position="12"/>
        <end position="44"/>
    </location>
</feature>
<keyword evidence="2" id="KW-1185">Reference proteome</keyword>
<evidence type="ECO:0000313" key="3">
    <source>
        <dbReference type="RefSeq" id="XP_022089421.1"/>
    </source>
</evidence>
<dbReference type="OrthoDB" id="5586934at2759"/>
<keyword evidence="1" id="KW-0472">Membrane</keyword>
<organism evidence="2 3">
    <name type="scientific">Acanthaster planci</name>
    <name type="common">Crown-of-thorns starfish</name>
    <dbReference type="NCBI Taxonomy" id="133434"/>
    <lineage>
        <taxon>Eukaryota</taxon>
        <taxon>Metazoa</taxon>
        <taxon>Echinodermata</taxon>
        <taxon>Eleutherozoa</taxon>
        <taxon>Asterozoa</taxon>
        <taxon>Asteroidea</taxon>
        <taxon>Valvatacea</taxon>
        <taxon>Valvatida</taxon>
        <taxon>Acanthasteridae</taxon>
        <taxon>Acanthaster</taxon>
    </lineage>
</organism>
<evidence type="ECO:0000256" key="1">
    <source>
        <dbReference type="SAM" id="Phobius"/>
    </source>
</evidence>
<feature type="transmembrane region" description="Helical" evidence="1">
    <location>
        <begin position="241"/>
        <end position="262"/>
    </location>
</feature>
<dbReference type="OMA" id="YTWLLLM"/>
<feature type="transmembrane region" description="Helical" evidence="1">
    <location>
        <begin position="268"/>
        <end position="287"/>
    </location>
</feature>
<dbReference type="GeneID" id="110978606"/>
<accession>A0A8B7YCL4</accession>
<dbReference type="PANTHER" id="PTHR33802">
    <property type="entry name" value="SI:CH211-161H7.5-RELATED"/>
    <property type="match status" value="1"/>
</dbReference>
<protein>
    <submittedName>
        <fullName evidence="3">Uncharacterized protein LOC110978606</fullName>
    </submittedName>
</protein>
<feature type="transmembrane region" description="Helical" evidence="1">
    <location>
        <begin position="64"/>
        <end position="85"/>
    </location>
</feature>
<dbReference type="AlphaFoldDB" id="A0A8B7YCL4"/>
<keyword evidence="1" id="KW-1133">Transmembrane helix</keyword>
<feature type="transmembrane region" description="Helical" evidence="1">
    <location>
        <begin position="130"/>
        <end position="150"/>
    </location>
</feature>